<proteinExistence type="predicted"/>
<evidence type="ECO:0008006" key="4">
    <source>
        <dbReference type="Google" id="ProtNLM"/>
    </source>
</evidence>
<feature type="chain" id="PRO_5025349835" description="SLC26A/SulP transporter domain-containing protein" evidence="1">
    <location>
        <begin position="19"/>
        <end position="54"/>
    </location>
</feature>
<dbReference type="AlphaFoldDB" id="A0A6A4FAW4"/>
<protein>
    <recommendedName>
        <fullName evidence="4">SLC26A/SulP transporter domain-containing protein</fullName>
    </recommendedName>
</protein>
<name>A0A6A4FAW4_9STRA</name>
<evidence type="ECO:0000313" key="2">
    <source>
        <dbReference type="EMBL" id="KAE9337896.1"/>
    </source>
</evidence>
<comment type="caution">
    <text evidence="2">The sequence shown here is derived from an EMBL/GenBank/DDBJ whole genome shotgun (WGS) entry which is preliminary data.</text>
</comment>
<dbReference type="EMBL" id="QXFT01000686">
    <property type="protein sequence ID" value="KAE9337896.1"/>
    <property type="molecule type" value="Genomic_DNA"/>
</dbReference>
<evidence type="ECO:0000313" key="3">
    <source>
        <dbReference type="Proteomes" id="UP000434957"/>
    </source>
</evidence>
<evidence type="ECO:0000256" key="1">
    <source>
        <dbReference type="SAM" id="SignalP"/>
    </source>
</evidence>
<accession>A0A6A4FAW4</accession>
<keyword evidence="3" id="KW-1185">Reference proteome</keyword>
<organism evidence="2 3">
    <name type="scientific">Phytophthora rubi</name>
    <dbReference type="NCBI Taxonomy" id="129364"/>
    <lineage>
        <taxon>Eukaryota</taxon>
        <taxon>Sar</taxon>
        <taxon>Stramenopiles</taxon>
        <taxon>Oomycota</taxon>
        <taxon>Peronosporomycetes</taxon>
        <taxon>Peronosporales</taxon>
        <taxon>Peronosporaceae</taxon>
        <taxon>Phytophthora</taxon>
    </lineage>
</organism>
<reference evidence="2 3" key="1">
    <citation type="submission" date="2018-08" db="EMBL/GenBank/DDBJ databases">
        <title>Genomic investigation of the strawberry pathogen Phytophthora fragariae indicates pathogenicity is determined by transcriptional variation in three key races.</title>
        <authorList>
            <person name="Adams T.M."/>
            <person name="Armitage A.D."/>
            <person name="Sobczyk M.K."/>
            <person name="Bates H.J."/>
            <person name="Dunwell J.M."/>
            <person name="Nellist C.F."/>
            <person name="Harrison R.J."/>
        </authorList>
    </citation>
    <scope>NUCLEOTIDE SEQUENCE [LARGE SCALE GENOMIC DNA]</scope>
    <source>
        <strain evidence="2 3">SCRP333</strain>
    </source>
</reference>
<sequence length="54" mass="5825">MALSIVAGLVTMLTLKVMKVPDELLGQSDVREVACVLRFPPVLSPENASDILDE</sequence>
<dbReference type="Proteomes" id="UP000434957">
    <property type="component" value="Unassembled WGS sequence"/>
</dbReference>
<keyword evidence="1" id="KW-0732">Signal</keyword>
<feature type="signal peptide" evidence="1">
    <location>
        <begin position="1"/>
        <end position="18"/>
    </location>
</feature>
<gene>
    <name evidence="2" type="ORF">PR003_g11781</name>
</gene>